<organism evidence="1 2">
    <name type="scientific">Saprolegnia parasitica (strain CBS 223.65)</name>
    <dbReference type="NCBI Taxonomy" id="695850"/>
    <lineage>
        <taxon>Eukaryota</taxon>
        <taxon>Sar</taxon>
        <taxon>Stramenopiles</taxon>
        <taxon>Oomycota</taxon>
        <taxon>Saprolegniomycetes</taxon>
        <taxon>Saprolegniales</taxon>
        <taxon>Saprolegniaceae</taxon>
        <taxon>Saprolegnia</taxon>
    </lineage>
</organism>
<dbReference type="Proteomes" id="UP000030745">
    <property type="component" value="Unassembled WGS sequence"/>
</dbReference>
<reference evidence="1 2" key="1">
    <citation type="journal article" date="2013" name="PLoS Genet.">
        <title>Distinctive expansion of potential virulence genes in the genome of the oomycete fish pathogen Saprolegnia parasitica.</title>
        <authorList>
            <person name="Jiang R.H."/>
            <person name="de Bruijn I."/>
            <person name="Haas B.J."/>
            <person name="Belmonte R."/>
            <person name="Lobach L."/>
            <person name="Christie J."/>
            <person name="van den Ackerveken G."/>
            <person name="Bottin A."/>
            <person name="Bulone V."/>
            <person name="Diaz-Moreno S.M."/>
            <person name="Dumas B."/>
            <person name="Fan L."/>
            <person name="Gaulin E."/>
            <person name="Govers F."/>
            <person name="Grenville-Briggs L.J."/>
            <person name="Horner N.R."/>
            <person name="Levin J.Z."/>
            <person name="Mammella M."/>
            <person name="Meijer H.J."/>
            <person name="Morris P."/>
            <person name="Nusbaum C."/>
            <person name="Oome S."/>
            <person name="Phillips A.J."/>
            <person name="van Rooyen D."/>
            <person name="Rzeszutek E."/>
            <person name="Saraiva M."/>
            <person name="Secombes C.J."/>
            <person name="Seidl M.F."/>
            <person name="Snel B."/>
            <person name="Stassen J.H."/>
            <person name="Sykes S."/>
            <person name="Tripathy S."/>
            <person name="van den Berg H."/>
            <person name="Vega-Arreguin J.C."/>
            <person name="Wawra S."/>
            <person name="Young S.K."/>
            <person name="Zeng Q."/>
            <person name="Dieguez-Uribeondo J."/>
            <person name="Russ C."/>
            <person name="Tyler B.M."/>
            <person name="van West P."/>
        </authorList>
    </citation>
    <scope>NUCLEOTIDE SEQUENCE [LARGE SCALE GENOMIC DNA]</scope>
    <source>
        <strain evidence="1 2">CBS 223.65</strain>
    </source>
</reference>
<dbReference type="GeneID" id="24136195"/>
<dbReference type="KEGG" id="spar:SPRG_14386"/>
<gene>
    <name evidence="1" type="ORF">SPRG_14386</name>
</gene>
<dbReference type="EMBL" id="KK583381">
    <property type="protein sequence ID" value="KDO18953.1"/>
    <property type="molecule type" value="Genomic_DNA"/>
</dbReference>
<evidence type="ECO:0000313" key="1">
    <source>
        <dbReference type="EMBL" id="KDO18953.1"/>
    </source>
</evidence>
<dbReference type="RefSeq" id="XP_012210334.1">
    <property type="nucleotide sequence ID" value="XM_012354944.1"/>
</dbReference>
<dbReference type="VEuPathDB" id="FungiDB:SPRG_14386"/>
<name>A0A067BL64_SAPPC</name>
<dbReference type="AlphaFoldDB" id="A0A067BL64"/>
<accession>A0A067BL64</accession>
<proteinExistence type="predicted"/>
<sequence length="122" mass="13454">MMALFVMRTHDEEGPPDGLLQPHIIEAIASSLCTRDDFTSFLDAVPRSLWSPALSALVDVCAMAPPDHLYNEWPRLLLCKVDVSPEILAMLAKVLPLRLCIDVTDAIREAAPLANLLHPSRV</sequence>
<keyword evidence="2" id="KW-1185">Reference proteome</keyword>
<protein>
    <submittedName>
        <fullName evidence="1">Uncharacterized protein</fullName>
    </submittedName>
</protein>
<evidence type="ECO:0000313" key="2">
    <source>
        <dbReference type="Proteomes" id="UP000030745"/>
    </source>
</evidence>